<evidence type="ECO:0000256" key="9">
    <source>
        <dbReference type="ARBA" id="ARBA00022694"/>
    </source>
</evidence>
<dbReference type="GO" id="GO:0003725">
    <property type="term" value="F:double-stranded RNA binding"/>
    <property type="evidence" value="ECO:0007669"/>
    <property type="project" value="TreeGrafter"/>
</dbReference>
<dbReference type="SMART" id="SM00358">
    <property type="entry name" value="DSRM"/>
    <property type="match status" value="1"/>
</dbReference>
<evidence type="ECO:0000256" key="1">
    <source>
        <dbReference type="ARBA" id="ARBA00000109"/>
    </source>
</evidence>
<keyword evidence="13" id="KW-0378">Hydrolase</keyword>
<evidence type="ECO:0000256" key="12">
    <source>
        <dbReference type="ARBA" id="ARBA00022759"/>
    </source>
</evidence>
<dbReference type="HAMAP" id="MF_00104">
    <property type="entry name" value="RNase_III"/>
    <property type="match status" value="1"/>
</dbReference>
<evidence type="ECO:0000256" key="5">
    <source>
        <dbReference type="ARBA" id="ARBA00012177"/>
    </source>
</evidence>
<gene>
    <name evidence="18" type="ORF">LCGC14_0891280</name>
</gene>
<dbReference type="AlphaFoldDB" id="A0A0F9PK11"/>
<keyword evidence="11" id="KW-0479">Metal-binding</keyword>
<keyword evidence="10" id="KW-0540">Nuclease</keyword>
<evidence type="ECO:0000256" key="13">
    <source>
        <dbReference type="ARBA" id="ARBA00022801"/>
    </source>
</evidence>
<evidence type="ECO:0000256" key="14">
    <source>
        <dbReference type="ARBA" id="ARBA00022842"/>
    </source>
</evidence>
<evidence type="ECO:0000256" key="3">
    <source>
        <dbReference type="ARBA" id="ARBA00010183"/>
    </source>
</evidence>
<dbReference type="PROSITE" id="PS50142">
    <property type="entry name" value="RNASE_3_2"/>
    <property type="match status" value="1"/>
</dbReference>
<evidence type="ECO:0000256" key="8">
    <source>
        <dbReference type="ARBA" id="ARBA00022664"/>
    </source>
</evidence>
<comment type="similarity">
    <text evidence="3">Belongs to the ribonuclease III family.</text>
</comment>
<dbReference type="EMBL" id="LAZR01002854">
    <property type="protein sequence ID" value="KKN24807.1"/>
    <property type="molecule type" value="Genomic_DNA"/>
</dbReference>
<keyword evidence="8" id="KW-0507">mRNA processing</keyword>
<dbReference type="InterPro" id="IPR036389">
    <property type="entry name" value="RNase_III_sf"/>
</dbReference>
<dbReference type="GO" id="GO:0006364">
    <property type="term" value="P:rRNA processing"/>
    <property type="evidence" value="ECO:0007669"/>
    <property type="project" value="UniProtKB-KW"/>
</dbReference>
<comment type="subcellular location">
    <subcellularLocation>
        <location evidence="2">Cytoplasm</location>
    </subcellularLocation>
</comment>
<dbReference type="GO" id="GO:0042802">
    <property type="term" value="F:identical protein binding"/>
    <property type="evidence" value="ECO:0007669"/>
    <property type="project" value="UniProtKB-ARBA"/>
</dbReference>
<proteinExistence type="inferred from homology"/>
<dbReference type="Gene3D" id="1.10.1520.10">
    <property type="entry name" value="Ribonuclease III domain"/>
    <property type="match status" value="1"/>
</dbReference>
<dbReference type="PROSITE" id="PS00517">
    <property type="entry name" value="RNASE_3_1"/>
    <property type="match status" value="1"/>
</dbReference>
<evidence type="ECO:0000259" key="17">
    <source>
        <dbReference type="PROSITE" id="PS50142"/>
    </source>
</evidence>
<feature type="non-terminal residue" evidence="18">
    <location>
        <position position="232"/>
    </location>
</feature>
<evidence type="ECO:0000256" key="7">
    <source>
        <dbReference type="ARBA" id="ARBA00022552"/>
    </source>
</evidence>
<keyword evidence="9" id="KW-0819">tRNA processing</keyword>
<evidence type="ECO:0000256" key="11">
    <source>
        <dbReference type="ARBA" id="ARBA00022723"/>
    </source>
</evidence>
<dbReference type="Pfam" id="PF14622">
    <property type="entry name" value="Ribonucleas_3_3"/>
    <property type="match status" value="1"/>
</dbReference>
<evidence type="ECO:0000256" key="10">
    <source>
        <dbReference type="ARBA" id="ARBA00022722"/>
    </source>
</evidence>
<dbReference type="InterPro" id="IPR011907">
    <property type="entry name" value="RNase_III"/>
</dbReference>
<keyword evidence="6" id="KW-0963">Cytoplasm</keyword>
<dbReference type="Pfam" id="PF00035">
    <property type="entry name" value="dsrm"/>
    <property type="match status" value="1"/>
</dbReference>
<dbReference type="PANTHER" id="PTHR11207">
    <property type="entry name" value="RIBONUCLEASE III"/>
    <property type="match status" value="1"/>
</dbReference>
<comment type="catalytic activity">
    <reaction evidence="1">
        <text>Endonucleolytic cleavage to 5'-phosphomonoester.</text>
        <dbReference type="EC" id="3.1.26.3"/>
    </reaction>
</comment>
<evidence type="ECO:0000259" key="16">
    <source>
        <dbReference type="PROSITE" id="PS50137"/>
    </source>
</evidence>
<dbReference type="GO" id="GO:0006397">
    <property type="term" value="P:mRNA processing"/>
    <property type="evidence" value="ECO:0007669"/>
    <property type="project" value="UniProtKB-KW"/>
</dbReference>
<keyword evidence="7" id="KW-0698">rRNA processing</keyword>
<evidence type="ECO:0000256" key="2">
    <source>
        <dbReference type="ARBA" id="ARBA00004496"/>
    </source>
</evidence>
<feature type="domain" description="DRBM" evidence="16">
    <location>
        <begin position="162"/>
        <end position="231"/>
    </location>
</feature>
<feature type="domain" description="RNase III" evidence="17">
    <location>
        <begin position="5"/>
        <end position="134"/>
    </location>
</feature>
<dbReference type="SMART" id="SM00535">
    <property type="entry name" value="RIBOc"/>
    <property type="match status" value="1"/>
</dbReference>
<dbReference type="EC" id="3.1.26.3" evidence="5"/>
<dbReference type="InterPro" id="IPR000999">
    <property type="entry name" value="RNase_III_dom"/>
</dbReference>
<name>A0A0F9PK11_9ZZZZ</name>
<dbReference type="GO" id="GO:0046872">
    <property type="term" value="F:metal ion binding"/>
    <property type="evidence" value="ECO:0007669"/>
    <property type="project" value="UniProtKB-KW"/>
</dbReference>
<accession>A0A0F9PK11</accession>
<dbReference type="SUPFAM" id="SSF69065">
    <property type="entry name" value="RNase III domain-like"/>
    <property type="match status" value="1"/>
</dbReference>
<reference evidence="18" key="1">
    <citation type="journal article" date="2015" name="Nature">
        <title>Complex archaea that bridge the gap between prokaryotes and eukaryotes.</title>
        <authorList>
            <person name="Spang A."/>
            <person name="Saw J.H."/>
            <person name="Jorgensen S.L."/>
            <person name="Zaremba-Niedzwiedzka K."/>
            <person name="Martijn J."/>
            <person name="Lind A.E."/>
            <person name="van Eijk R."/>
            <person name="Schleper C."/>
            <person name="Guy L."/>
            <person name="Ettema T.J."/>
        </authorList>
    </citation>
    <scope>NUCLEOTIDE SEQUENCE</scope>
</reference>
<dbReference type="SUPFAM" id="SSF54768">
    <property type="entry name" value="dsRNA-binding domain-like"/>
    <property type="match status" value="1"/>
</dbReference>
<dbReference type="CDD" id="cd10845">
    <property type="entry name" value="DSRM_RNAse_III_family"/>
    <property type="match status" value="1"/>
</dbReference>
<dbReference type="CDD" id="cd00593">
    <property type="entry name" value="RIBOc"/>
    <property type="match status" value="1"/>
</dbReference>
<dbReference type="InterPro" id="IPR014720">
    <property type="entry name" value="dsRBD_dom"/>
</dbReference>
<dbReference type="NCBIfam" id="TIGR02191">
    <property type="entry name" value="RNaseIII"/>
    <property type="match status" value="1"/>
</dbReference>
<evidence type="ECO:0000313" key="18">
    <source>
        <dbReference type="EMBL" id="KKN24807.1"/>
    </source>
</evidence>
<sequence length="232" mass="25768">MKTNIPLVERKLGYSFKNKSLLVQALTHSSYAYENLQTVESDNETLEFLGDSVLGLIIADYLCTTYPDISEGELSKLKSSAAKTSSLSYFSKKIKLDKNILLGKGEEKSGGRKKKTILAGAFEAVIAAIYIDGGFDAAKNFLLPLLESLFKKIKADSYMINNYKSALQEYLQKEDLPAPFYKTITTIGPDHRKNFVVEVLFEKESLAKAKGNSKKQAEQKAAQKALKNFLGK</sequence>
<dbReference type="GO" id="GO:0004525">
    <property type="term" value="F:ribonuclease III activity"/>
    <property type="evidence" value="ECO:0007669"/>
    <property type="project" value="UniProtKB-EC"/>
</dbReference>
<evidence type="ECO:0000256" key="4">
    <source>
        <dbReference type="ARBA" id="ARBA00011738"/>
    </source>
</evidence>
<dbReference type="FunFam" id="1.10.1520.10:FF:000001">
    <property type="entry name" value="Ribonuclease 3"/>
    <property type="match status" value="1"/>
</dbReference>
<dbReference type="FunFam" id="3.30.160.20:FF:000003">
    <property type="entry name" value="Ribonuclease 3"/>
    <property type="match status" value="1"/>
</dbReference>
<evidence type="ECO:0000256" key="15">
    <source>
        <dbReference type="ARBA" id="ARBA00022884"/>
    </source>
</evidence>
<evidence type="ECO:0000256" key="6">
    <source>
        <dbReference type="ARBA" id="ARBA00022490"/>
    </source>
</evidence>
<comment type="subunit">
    <text evidence="4">Homodimer.</text>
</comment>
<comment type="caution">
    <text evidence="18">The sequence shown here is derived from an EMBL/GenBank/DDBJ whole genome shotgun (WGS) entry which is preliminary data.</text>
</comment>
<dbReference type="PANTHER" id="PTHR11207:SF0">
    <property type="entry name" value="RIBONUCLEASE 3"/>
    <property type="match status" value="1"/>
</dbReference>
<keyword evidence="12" id="KW-0255">Endonuclease</keyword>
<dbReference type="GO" id="GO:0008033">
    <property type="term" value="P:tRNA processing"/>
    <property type="evidence" value="ECO:0007669"/>
    <property type="project" value="UniProtKB-KW"/>
</dbReference>
<organism evidence="18">
    <name type="scientific">marine sediment metagenome</name>
    <dbReference type="NCBI Taxonomy" id="412755"/>
    <lineage>
        <taxon>unclassified sequences</taxon>
        <taxon>metagenomes</taxon>
        <taxon>ecological metagenomes</taxon>
    </lineage>
</organism>
<dbReference type="Gene3D" id="3.30.160.20">
    <property type="match status" value="1"/>
</dbReference>
<keyword evidence="15" id="KW-0694">RNA-binding</keyword>
<keyword evidence="14" id="KW-0460">Magnesium</keyword>
<dbReference type="GO" id="GO:0005737">
    <property type="term" value="C:cytoplasm"/>
    <property type="evidence" value="ECO:0007669"/>
    <property type="project" value="UniProtKB-SubCell"/>
</dbReference>
<dbReference type="PROSITE" id="PS50137">
    <property type="entry name" value="DS_RBD"/>
    <property type="match status" value="1"/>
</dbReference>
<dbReference type="GO" id="GO:0010468">
    <property type="term" value="P:regulation of gene expression"/>
    <property type="evidence" value="ECO:0007669"/>
    <property type="project" value="TreeGrafter"/>
</dbReference>
<protein>
    <recommendedName>
        <fullName evidence="5">ribonuclease III</fullName>
        <ecNumber evidence="5">3.1.26.3</ecNumber>
    </recommendedName>
</protein>